<dbReference type="EC" id="2.7.7.108" evidence="5"/>
<dbReference type="GO" id="GO:0051302">
    <property type="term" value="P:regulation of cell division"/>
    <property type="evidence" value="ECO:0007669"/>
    <property type="project" value="TreeGrafter"/>
</dbReference>
<evidence type="ECO:0000256" key="5">
    <source>
        <dbReference type="ARBA" id="ARBA00034531"/>
    </source>
</evidence>
<evidence type="ECO:0000313" key="10">
    <source>
        <dbReference type="Proteomes" id="UP000509638"/>
    </source>
</evidence>
<evidence type="ECO:0000256" key="4">
    <source>
        <dbReference type="ARBA" id="ARBA00022840"/>
    </source>
</evidence>
<dbReference type="PANTHER" id="PTHR39560">
    <property type="entry name" value="PROTEIN ADENYLYLTRANSFERASE FIC-RELATED"/>
    <property type="match status" value="1"/>
</dbReference>
<keyword evidence="4" id="KW-0067">ATP-binding</keyword>
<evidence type="ECO:0000259" key="8">
    <source>
        <dbReference type="PROSITE" id="PS51459"/>
    </source>
</evidence>
<dbReference type="EMBL" id="CP058316">
    <property type="protein sequence ID" value="QLD12414.1"/>
    <property type="molecule type" value="Genomic_DNA"/>
</dbReference>
<protein>
    <recommendedName>
        <fullName evidence="5">protein adenylyltransferase</fullName>
        <ecNumber evidence="5">2.7.7.108</ecNumber>
    </recommendedName>
</protein>
<evidence type="ECO:0000313" key="9">
    <source>
        <dbReference type="EMBL" id="QLD12414.1"/>
    </source>
</evidence>
<keyword evidence="3" id="KW-0547">Nucleotide-binding</keyword>
<evidence type="ECO:0000256" key="6">
    <source>
        <dbReference type="ARBA" id="ARBA00047939"/>
    </source>
</evidence>
<keyword evidence="2" id="KW-0548">Nucleotidyltransferase</keyword>
<dbReference type="InterPro" id="IPR036597">
    <property type="entry name" value="Fido-like_dom_sf"/>
</dbReference>
<dbReference type="Gene3D" id="1.10.3290.10">
    <property type="entry name" value="Fido-like domain"/>
    <property type="match status" value="1"/>
</dbReference>
<accession>A0A7D5ITM4</accession>
<proteinExistence type="predicted"/>
<keyword evidence="1" id="KW-0808">Transferase</keyword>
<feature type="domain" description="Fido" evidence="8">
    <location>
        <begin position="54"/>
        <end position="195"/>
    </location>
</feature>
<dbReference type="GO" id="GO:0005524">
    <property type="term" value="F:ATP binding"/>
    <property type="evidence" value="ECO:0007669"/>
    <property type="project" value="UniProtKB-KW"/>
</dbReference>
<evidence type="ECO:0000256" key="1">
    <source>
        <dbReference type="ARBA" id="ARBA00022679"/>
    </source>
</evidence>
<dbReference type="PROSITE" id="PS51459">
    <property type="entry name" value="FIDO"/>
    <property type="match status" value="1"/>
</dbReference>
<comment type="catalytic activity">
    <reaction evidence="6">
        <text>L-threonyl-[protein] + ATP = 3-O-(5'-adenylyl)-L-threonyl-[protein] + diphosphate</text>
        <dbReference type="Rhea" id="RHEA:54292"/>
        <dbReference type="Rhea" id="RHEA-COMP:11060"/>
        <dbReference type="Rhea" id="RHEA-COMP:13847"/>
        <dbReference type="ChEBI" id="CHEBI:30013"/>
        <dbReference type="ChEBI" id="CHEBI:30616"/>
        <dbReference type="ChEBI" id="CHEBI:33019"/>
        <dbReference type="ChEBI" id="CHEBI:138113"/>
        <dbReference type="EC" id="2.7.7.108"/>
    </reaction>
</comment>
<dbReference type="Proteomes" id="UP000509638">
    <property type="component" value="Chromosome"/>
</dbReference>
<reference evidence="9 10" key="1">
    <citation type="submission" date="2020-06" db="EMBL/GenBank/DDBJ databases">
        <authorList>
            <person name="Jo H."/>
        </authorList>
    </citation>
    <scope>NUCLEOTIDE SEQUENCE [LARGE SCALE GENOMIC DNA]</scope>
    <source>
        <strain evidence="9 10">I46</strain>
    </source>
</reference>
<organism evidence="9 10">
    <name type="scientific">Microbacterium oleivorans</name>
    <dbReference type="NCBI Taxonomy" id="273677"/>
    <lineage>
        <taxon>Bacteria</taxon>
        <taxon>Bacillati</taxon>
        <taxon>Actinomycetota</taxon>
        <taxon>Actinomycetes</taxon>
        <taxon>Micrococcales</taxon>
        <taxon>Microbacteriaceae</taxon>
        <taxon>Microbacterium</taxon>
    </lineage>
</organism>
<name>A0A7D5ITM4_9MICO</name>
<sequence>MASPEPLDPYLIPGTAVLRNLLGITTSDELSAAEADLSFARALQLVEEPVAATNDLTELQRIHFHLFQDVYDWAGQIRTIDVRKNIPGAEFFLPHGYIEHAAALCFAELAEDGHLAGLPRVEFVRKLAYHYEKINYIHPFREGNGRMQRIYWNRVALAAGWQLDWRTVHGEENHSAARAGSDQQDLGPLISMFDKIVTTPDASRTEDWADDEIRRLSIAPTDE</sequence>
<gene>
    <name evidence="9" type="ORF">HW566_11925</name>
</gene>
<comment type="catalytic activity">
    <reaction evidence="7">
        <text>L-tyrosyl-[protein] + ATP = O-(5'-adenylyl)-L-tyrosyl-[protein] + diphosphate</text>
        <dbReference type="Rhea" id="RHEA:54288"/>
        <dbReference type="Rhea" id="RHEA-COMP:10136"/>
        <dbReference type="Rhea" id="RHEA-COMP:13846"/>
        <dbReference type="ChEBI" id="CHEBI:30616"/>
        <dbReference type="ChEBI" id="CHEBI:33019"/>
        <dbReference type="ChEBI" id="CHEBI:46858"/>
        <dbReference type="ChEBI" id="CHEBI:83624"/>
        <dbReference type="EC" id="2.7.7.108"/>
    </reaction>
</comment>
<dbReference type="AlphaFoldDB" id="A0A7D5ITM4"/>
<dbReference type="InterPro" id="IPR003812">
    <property type="entry name" value="Fido"/>
</dbReference>
<evidence type="ECO:0000256" key="3">
    <source>
        <dbReference type="ARBA" id="ARBA00022741"/>
    </source>
</evidence>
<dbReference type="PANTHER" id="PTHR39560:SF1">
    <property type="entry name" value="PROTEIN ADENYLYLTRANSFERASE FIC-RELATED"/>
    <property type="match status" value="1"/>
</dbReference>
<dbReference type="GO" id="GO:0070733">
    <property type="term" value="F:AMPylase activity"/>
    <property type="evidence" value="ECO:0007669"/>
    <property type="project" value="UniProtKB-EC"/>
</dbReference>
<dbReference type="SUPFAM" id="SSF140931">
    <property type="entry name" value="Fic-like"/>
    <property type="match status" value="1"/>
</dbReference>
<evidence type="ECO:0000256" key="2">
    <source>
        <dbReference type="ARBA" id="ARBA00022695"/>
    </source>
</evidence>
<dbReference type="RefSeq" id="WP_178013149.1">
    <property type="nucleotide sequence ID" value="NZ_CP058316.1"/>
</dbReference>
<dbReference type="Pfam" id="PF02661">
    <property type="entry name" value="Fic"/>
    <property type="match status" value="1"/>
</dbReference>
<evidence type="ECO:0000256" key="7">
    <source>
        <dbReference type="ARBA" id="ARBA00048696"/>
    </source>
</evidence>